<dbReference type="PhylomeDB" id="A0A0A2KZK9"/>
<dbReference type="OMA" id="DMGCMPP"/>
<dbReference type="Gene3D" id="2.60.40.420">
    <property type="entry name" value="Cupredoxins - blue copper proteins"/>
    <property type="match status" value="2"/>
</dbReference>
<keyword evidence="2" id="KW-0479">Metal-binding</keyword>
<keyword evidence="4" id="KW-0560">Oxidoreductase</keyword>
<evidence type="ECO:0000256" key="5">
    <source>
        <dbReference type="ARBA" id="ARBA00023180"/>
    </source>
</evidence>
<evidence type="ECO:0000256" key="1">
    <source>
        <dbReference type="ARBA" id="ARBA00010609"/>
    </source>
</evidence>
<dbReference type="GO" id="GO:0005507">
    <property type="term" value="F:copper ion binding"/>
    <property type="evidence" value="ECO:0007669"/>
    <property type="project" value="InterPro"/>
</dbReference>
<evidence type="ECO:0000256" key="2">
    <source>
        <dbReference type="ARBA" id="ARBA00022723"/>
    </source>
</evidence>
<dbReference type="Pfam" id="PF07731">
    <property type="entry name" value="Cu-oxidase_2"/>
    <property type="match status" value="1"/>
</dbReference>
<dbReference type="PROSITE" id="PS00080">
    <property type="entry name" value="MULTICOPPER_OXIDASE2"/>
    <property type="match status" value="1"/>
</dbReference>
<feature type="domain" description="Plastocyanin-like" evidence="6">
    <location>
        <begin position="43"/>
        <end position="237"/>
    </location>
</feature>
<gene>
    <name evidence="8" type="ORF">PITC_042630</name>
</gene>
<protein>
    <submittedName>
        <fullName evidence="8">Multicopper oxidase, type 1</fullName>
    </submittedName>
</protein>
<dbReference type="CDD" id="cd13898">
    <property type="entry name" value="CuRO_3_Abr2_like"/>
    <property type="match status" value="1"/>
</dbReference>
<dbReference type="InterPro" id="IPR045087">
    <property type="entry name" value="Cu-oxidase_fam"/>
</dbReference>
<evidence type="ECO:0000259" key="6">
    <source>
        <dbReference type="Pfam" id="PF00394"/>
    </source>
</evidence>
<keyword evidence="9" id="KW-1185">Reference proteome</keyword>
<dbReference type="InterPro" id="IPR033138">
    <property type="entry name" value="Cu_oxidase_CS"/>
</dbReference>
<dbReference type="HOGENOM" id="CLU_006504_5_0_1"/>
<keyword evidence="3" id="KW-0732">Signal</keyword>
<name>A0A0A2KZK9_PENIT</name>
<dbReference type="Proteomes" id="UP000030104">
    <property type="component" value="Unassembled WGS sequence"/>
</dbReference>
<dbReference type="OrthoDB" id="2121828at2759"/>
<dbReference type="SUPFAM" id="SSF49503">
    <property type="entry name" value="Cupredoxins"/>
    <property type="match status" value="2"/>
</dbReference>
<dbReference type="AlphaFoldDB" id="A0A0A2KZK9"/>
<evidence type="ECO:0000256" key="4">
    <source>
        <dbReference type="ARBA" id="ARBA00023002"/>
    </source>
</evidence>
<dbReference type="InterPro" id="IPR001117">
    <property type="entry name" value="Cu-oxidase_2nd"/>
</dbReference>
<dbReference type="PANTHER" id="PTHR11709:SF488">
    <property type="entry name" value="LACCASE-RELATED"/>
    <property type="match status" value="1"/>
</dbReference>
<dbReference type="InterPro" id="IPR008972">
    <property type="entry name" value="Cupredoxin"/>
</dbReference>
<evidence type="ECO:0000256" key="3">
    <source>
        <dbReference type="ARBA" id="ARBA00022729"/>
    </source>
</evidence>
<proteinExistence type="inferred from homology"/>
<dbReference type="EMBL" id="JQGA01001117">
    <property type="protein sequence ID" value="KGO69800.1"/>
    <property type="molecule type" value="Genomic_DNA"/>
</dbReference>
<dbReference type="InterPro" id="IPR011706">
    <property type="entry name" value="Cu-oxidase_C"/>
</dbReference>
<accession>A0A0A2KZK9</accession>
<dbReference type="Pfam" id="PF00394">
    <property type="entry name" value="Cu-oxidase"/>
    <property type="match status" value="1"/>
</dbReference>
<dbReference type="CDD" id="cd13876">
    <property type="entry name" value="CuRO_2_Abr2_like"/>
    <property type="match status" value="1"/>
</dbReference>
<evidence type="ECO:0000259" key="7">
    <source>
        <dbReference type="Pfam" id="PF07731"/>
    </source>
</evidence>
<evidence type="ECO:0000313" key="8">
    <source>
        <dbReference type="EMBL" id="KGO69800.1"/>
    </source>
</evidence>
<reference evidence="8 9" key="1">
    <citation type="journal article" date="2015" name="Mol. Plant Microbe Interact.">
        <title>Genome, transcriptome, and functional analyses of Penicillium expansum provide new insights into secondary metabolism and pathogenicity.</title>
        <authorList>
            <person name="Ballester A.R."/>
            <person name="Marcet-Houben M."/>
            <person name="Levin E."/>
            <person name="Sela N."/>
            <person name="Selma-Lazaro C."/>
            <person name="Carmona L."/>
            <person name="Wisniewski M."/>
            <person name="Droby S."/>
            <person name="Gonzalez-Candelas L."/>
            <person name="Gabaldon T."/>
        </authorList>
    </citation>
    <scope>NUCLEOTIDE SEQUENCE [LARGE SCALE GENOMIC DNA]</scope>
    <source>
        <strain evidence="8 9">PHI-1</strain>
    </source>
</reference>
<evidence type="ECO:0000313" key="9">
    <source>
        <dbReference type="Proteomes" id="UP000030104"/>
    </source>
</evidence>
<feature type="domain" description="Plastocyanin-like" evidence="7">
    <location>
        <begin position="323"/>
        <end position="452"/>
    </location>
</feature>
<organism evidence="8 9">
    <name type="scientific">Penicillium italicum</name>
    <name type="common">Blue mold</name>
    <dbReference type="NCBI Taxonomy" id="40296"/>
    <lineage>
        <taxon>Eukaryota</taxon>
        <taxon>Fungi</taxon>
        <taxon>Dikarya</taxon>
        <taxon>Ascomycota</taxon>
        <taxon>Pezizomycotina</taxon>
        <taxon>Eurotiomycetes</taxon>
        <taxon>Eurotiomycetidae</taxon>
        <taxon>Eurotiales</taxon>
        <taxon>Aspergillaceae</taxon>
        <taxon>Penicillium</taxon>
    </lineage>
</organism>
<dbReference type="PANTHER" id="PTHR11709">
    <property type="entry name" value="MULTI-COPPER OXIDASE"/>
    <property type="match status" value="1"/>
</dbReference>
<dbReference type="PROSITE" id="PS00079">
    <property type="entry name" value="MULTICOPPER_OXIDASE1"/>
    <property type="match status" value="1"/>
</dbReference>
<comment type="caution">
    <text evidence="8">The sequence shown here is derived from an EMBL/GenBank/DDBJ whole genome shotgun (WGS) entry which is preliminary data.</text>
</comment>
<comment type="similarity">
    <text evidence="1">Belongs to the multicopper oxidase family.</text>
</comment>
<keyword evidence="5" id="KW-0325">Glycoprotein</keyword>
<dbReference type="STRING" id="40296.A0A0A2KZK9"/>
<dbReference type="GO" id="GO:0016491">
    <property type="term" value="F:oxidoreductase activity"/>
    <property type="evidence" value="ECO:0007669"/>
    <property type="project" value="UniProtKB-KW"/>
</dbReference>
<dbReference type="InterPro" id="IPR002355">
    <property type="entry name" value="Cu_oxidase_Cu_BS"/>
</dbReference>
<sequence length="477" mass="52209">MDGLYGPIYIRPQKTPENLASRMTDDAMAQSQILDAIKSPSLVMLSDWFHMTSEALHEIAITADIDTLCTDSILVNGKGRVNCRDPGYLTDMVPDSLKPVLQGMKYTAKGCPPLQNTYAQTEFPHNFDAVPSSLFDECVATEAPEEIIEVDPLNGWVSLNLIGSAAISALTVSINNHSLWVYEIDGLYINPTKVDALTISNGGRYACLVQLDKDPGNYSVTVANSGFNQKIAGFATLSYMNGDPSVTSVPSINYGGISTGVKKDLISFDESTIEMLAPSRPKDSPDETFILTVGRIRRAWEWSLNGDNSYSLALEAQNPLLWNPQSAVNRSLVITTRNNTWVDIIFSMTGNMSTLQPSHPLHKHSNRVYVLGAGTGTFNWTSVAEAAQAIPESFNLDNPPMRGAKFSDSFKSRAYKGDSWLAARYHVQNPGAFFLHCHIDPHLTGGMGLAILDGIDAWPSIPTQYGPDRQWGAVEDH</sequence>